<dbReference type="Proteomes" id="UP000238430">
    <property type="component" value="Unassembled WGS sequence"/>
</dbReference>
<organism evidence="2 3">
    <name type="scientific">Mesoflavibacter zeaxanthinifaciens subsp. sabulilitoris</name>
    <dbReference type="NCBI Taxonomy" id="1520893"/>
    <lineage>
        <taxon>Bacteria</taxon>
        <taxon>Pseudomonadati</taxon>
        <taxon>Bacteroidota</taxon>
        <taxon>Flavobacteriia</taxon>
        <taxon>Flavobacteriales</taxon>
        <taxon>Flavobacteriaceae</taxon>
        <taxon>Mesoflavibacter</taxon>
    </lineage>
</organism>
<evidence type="ECO:0000313" key="2">
    <source>
        <dbReference type="EMBL" id="PSG92615.1"/>
    </source>
</evidence>
<protein>
    <submittedName>
        <fullName evidence="2">Uncharacterized protein</fullName>
    </submittedName>
</protein>
<gene>
    <name evidence="2" type="ORF">C7H61_04005</name>
</gene>
<keyword evidence="1" id="KW-0472">Membrane</keyword>
<accession>A0A2T1NI76</accession>
<comment type="caution">
    <text evidence="2">The sequence shown here is derived from an EMBL/GenBank/DDBJ whole genome shotgun (WGS) entry which is preliminary data.</text>
</comment>
<dbReference type="OrthoDB" id="1453319at2"/>
<evidence type="ECO:0000256" key="1">
    <source>
        <dbReference type="SAM" id="Phobius"/>
    </source>
</evidence>
<keyword evidence="1" id="KW-1133">Transmembrane helix</keyword>
<proteinExistence type="predicted"/>
<reference evidence="2 3" key="1">
    <citation type="submission" date="2018-03" db="EMBL/GenBank/DDBJ databases">
        <title>Mesoflavibacter sp. HG37 and Mesoflavibacter sp. HG96 sp.nov., two marine bacteria isolated from seawater of Western Pacific Ocean.</title>
        <authorList>
            <person name="Cheng H."/>
            <person name="Wu Y.-H."/>
            <person name="Guo L.-L."/>
            <person name="Xu X.-W."/>
        </authorList>
    </citation>
    <scope>NUCLEOTIDE SEQUENCE [LARGE SCALE GENOMIC DNA]</scope>
    <source>
        <strain evidence="2 3">KCTC 42117</strain>
    </source>
</reference>
<evidence type="ECO:0000313" key="3">
    <source>
        <dbReference type="Proteomes" id="UP000238430"/>
    </source>
</evidence>
<dbReference type="EMBL" id="PXOT01000018">
    <property type="protein sequence ID" value="PSG92615.1"/>
    <property type="molecule type" value="Genomic_DNA"/>
</dbReference>
<sequence length="66" mass="7200">MKIFIHILTLLAVALIIFNATQLNLDALLEGQSLIALITIIASLCAIMLLQILRISKKIEAKSKGL</sequence>
<keyword evidence="3" id="KW-1185">Reference proteome</keyword>
<keyword evidence="1" id="KW-0812">Transmembrane</keyword>
<dbReference type="AlphaFoldDB" id="A0A2T1NI76"/>
<feature type="transmembrane region" description="Helical" evidence="1">
    <location>
        <begin position="33"/>
        <end position="53"/>
    </location>
</feature>
<name>A0A2T1NI76_9FLAO</name>
<dbReference type="RefSeq" id="WP_106677321.1">
    <property type="nucleotide sequence ID" value="NZ_JACHWV010000005.1"/>
</dbReference>